<reference evidence="3 4" key="1">
    <citation type="journal article" date="2024" name="Fungal Genet. Biol.">
        <title>The porcine skin microbiome exhibits broad fungal antagonism.</title>
        <authorList>
            <person name="De La Cruz K.F."/>
            <person name="Townsend E.C."/>
            <person name="Alex Cheong J.Z."/>
            <person name="Salamzade R."/>
            <person name="Liu A."/>
            <person name="Sandstrom S."/>
            <person name="Davila E."/>
            <person name="Huang L."/>
            <person name="Xu K.H."/>
            <person name="Wu S.Y."/>
            <person name="Meudt J.J."/>
            <person name="Shanmuganayagam D."/>
            <person name="Gibson A.L.F."/>
            <person name="Kalan L.R."/>
        </authorList>
    </citation>
    <scope>NUCLEOTIDE SEQUENCE [LARGE SCALE GENOMIC DNA]</scope>
    <source>
        <strain evidence="3 4">LK2625</strain>
    </source>
</reference>
<dbReference type="InterPro" id="IPR036162">
    <property type="entry name" value="Resolvase-like_N_sf"/>
</dbReference>
<keyword evidence="4" id="KW-1185">Reference proteome</keyword>
<evidence type="ECO:0000259" key="1">
    <source>
        <dbReference type="Pfam" id="PF00239"/>
    </source>
</evidence>
<comment type="caution">
    <text evidence="3">The sequence shown here is derived from an EMBL/GenBank/DDBJ whole genome shotgun (WGS) entry which is preliminary data.</text>
</comment>
<dbReference type="SUPFAM" id="SSF53041">
    <property type="entry name" value="Resolvase-like"/>
    <property type="match status" value="1"/>
</dbReference>
<organism evidence="3 4">
    <name type="scientific">Kocuria carniphila</name>
    <dbReference type="NCBI Taxonomy" id="262208"/>
    <lineage>
        <taxon>Bacteria</taxon>
        <taxon>Bacillati</taxon>
        <taxon>Actinomycetota</taxon>
        <taxon>Actinomycetes</taxon>
        <taxon>Micrococcales</taxon>
        <taxon>Micrococcaceae</taxon>
        <taxon>Kocuria</taxon>
    </lineage>
</organism>
<gene>
    <name evidence="3" type="ORF">VVR66_02885</name>
</gene>
<protein>
    <submittedName>
        <fullName evidence="3">Recombinase family protein</fullName>
    </submittedName>
</protein>
<sequence>MLQHPFTWEKGPASGSTSPALLETAALQRWVLICLDLGIDTSTITCAAMAQVTCTFAEIERQKIAEQTRDGMAKIKATTGKHLGRRSALSQATVDRIHRERAPGLSMAKIADLSNDEGAPTATSRTWYTSTIRQVLNRNIHTNPPFTQTGRNTEG</sequence>
<dbReference type="RefSeq" id="WP_368629116.1">
    <property type="nucleotide sequence ID" value="NZ_JAYWLU010000002.1"/>
</dbReference>
<dbReference type="EMBL" id="JAYWLU010000002">
    <property type="protein sequence ID" value="MEX3593656.1"/>
    <property type="molecule type" value="Genomic_DNA"/>
</dbReference>
<dbReference type="InterPro" id="IPR006119">
    <property type="entry name" value="Resolv_N"/>
</dbReference>
<dbReference type="Pfam" id="PF07508">
    <property type="entry name" value="Recombinase"/>
    <property type="match status" value="1"/>
</dbReference>
<dbReference type="Proteomes" id="UP001558481">
    <property type="component" value="Unassembled WGS sequence"/>
</dbReference>
<accession>A0ABV3V048</accession>
<evidence type="ECO:0000259" key="2">
    <source>
        <dbReference type="Pfam" id="PF07508"/>
    </source>
</evidence>
<evidence type="ECO:0000313" key="3">
    <source>
        <dbReference type="EMBL" id="MEX3593656.1"/>
    </source>
</evidence>
<dbReference type="Gene3D" id="3.40.50.1390">
    <property type="entry name" value="Resolvase, N-terminal catalytic domain"/>
    <property type="match status" value="1"/>
</dbReference>
<name>A0ABV3V048_9MICC</name>
<feature type="domain" description="Recombinase" evidence="2">
    <location>
        <begin position="92"/>
        <end position="140"/>
    </location>
</feature>
<proteinExistence type="predicted"/>
<dbReference type="InterPro" id="IPR011109">
    <property type="entry name" value="DNA_bind_recombinase_dom"/>
</dbReference>
<evidence type="ECO:0000313" key="4">
    <source>
        <dbReference type="Proteomes" id="UP001558481"/>
    </source>
</evidence>
<feature type="domain" description="Resolvase/invertase-type recombinase catalytic" evidence="1">
    <location>
        <begin position="21"/>
        <end position="77"/>
    </location>
</feature>
<dbReference type="Pfam" id="PF00239">
    <property type="entry name" value="Resolvase"/>
    <property type="match status" value="1"/>
</dbReference>